<dbReference type="KEGG" id="cni:Calni_0211"/>
<protein>
    <submittedName>
        <fullName evidence="2">Appr-1-p processing domain protein</fullName>
    </submittedName>
</protein>
<dbReference type="InterPro" id="IPR043472">
    <property type="entry name" value="Macro_dom-like"/>
</dbReference>
<proteinExistence type="predicted"/>
<dbReference type="Pfam" id="PF01661">
    <property type="entry name" value="Macro"/>
    <property type="match status" value="1"/>
</dbReference>
<name>E4TJ88_CALNY</name>
<dbReference type="PROSITE" id="PS51154">
    <property type="entry name" value="MACRO"/>
    <property type="match status" value="1"/>
</dbReference>
<dbReference type="CDD" id="cd02907">
    <property type="entry name" value="Macro_Af1521_BAL-like"/>
    <property type="match status" value="1"/>
</dbReference>
<dbReference type="SUPFAM" id="SSF52949">
    <property type="entry name" value="Macro domain-like"/>
    <property type="match status" value="1"/>
</dbReference>
<gene>
    <name evidence="2" type="ordered locus">Calni_0211</name>
</gene>
<dbReference type="STRING" id="768670.Calni_0211"/>
<dbReference type="PANTHER" id="PTHR11106:SF111">
    <property type="entry name" value="MACRO DOMAIN-CONTAINING PROTEIN"/>
    <property type="match status" value="1"/>
</dbReference>
<evidence type="ECO:0000313" key="3">
    <source>
        <dbReference type="Proteomes" id="UP000007039"/>
    </source>
</evidence>
<evidence type="ECO:0000313" key="2">
    <source>
        <dbReference type="EMBL" id="ADR18124.1"/>
    </source>
</evidence>
<dbReference type="OrthoDB" id="6194521at2"/>
<feature type="domain" description="Macro" evidence="1">
    <location>
        <begin position="1"/>
        <end position="172"/>
    </location>
</feature>
<dbReference type="PANTHER" id="PTHR11106">
    <property type="entry name" value="GANGLIOSIDE INDUCED DIFFERENTIATION ASSOCIATED PROTEIN 2-RELATED"/>
    <property type="match status" value="1"/>
</dbReference>
<evidence type="ECO:0000259" key="1">
    <source>
        <dbReference type="PROSITE" id="PS51154"/>
    </source>
</evidence>
<keyword evidence="3" id="KW-1185">Reference proteome</keyword>
<organism evidence="2 3">
    <name type="scientific">Calditerrivibrio nitroreducens (strain DSM 19672 / NBRC 101217 / Yu37-1)</name>
    <dbReference type="NCBI Taxonomy" id="768670"/>
    <lineage>
        <taxon>Bacteria</taxon>
        <taxon>Pseudomonadati</taxon>
        <taxon>Deferribacterota</taxon>
        <taxon>Deferribacteres</taxon>
        <taxon>Deferribacterales</taxon>
        <taxon>Calditerrivibrionaceae</taxon>
    </lineage>
</organism>
<reference evidence="2 3" key="2">
    <citation type="journal article" date="2011" name="Stand. Genomic Sci.">
        <title>Complete genome sequence of Calditerrivibrio nitroreducens type strain (Yu37-1).</title>
        <authorList>
            <person name="Pitluck S."/>
            <person name="Sikorski J."/>
            <person name="Zeytun A."/>
            <person name="Lapidus A."/>
            <person name="Nolan M."/>
            <person name="Lucas S."/>
            <person name="Hammon N."/>
            <person name="Deshpande S."/>
            <person name="Cheng J.F."/>
            <person name="Tapia R."/>
            <person name="Han C."/>
            <person name="Goodwin L."/>
            <person name="Liolios K."/>
            <person name="Pagani I."/>
            <person name="Ivanova N."/>
            <person name="Mavromatis K."/>
            <person name="Pati A."/>
            <person name="Chen A."/>
            <person name="Palaniappan K."/>
            <person name="Hauser L."/>
            <person name="Chang Y.J."/>
            <person name="Jeffries C.D."/>
            <person name="Detter J.C."/>
            <person name="Brambilla E."/>
            <person name="Djao O.D."/>
            <person name="Rohde M."/>
            <person name="Spring S."/>
            <person name="Goker M."/>
            <person name="Woyke T."/>
            <person name="Bristow J."/>
            <person name="Eisen J.A."/>
            <person name="Markowitz V."/>
            <person name="Hugenholtz P."/>
            <person name="Kyrpides N.C."/>
            <person name="Klenk H.P."/>
            <person name="Land M."/>
        </authorList>
    </citation>
    <scope>NUCLEOTIDE SEQUENCE [LARGE SCALE GENOMIC DNA]</scope>
    <source>
        <strain evidence="3">DSM 19672 / NBRC 101217 / Yu37-1</strain>
    </source>
</reference>
<dbReference type="Proteomes" id="UP000007039">
    <property type="component" value="Chromosome"/>
</dbReference>
<dbReference type="EMBL" id="CP002347">
    <property type="protein sequence ID" value="ADR18124.1"/>
    <property type="molecule type" value="Genomic_DNA"/>
</dbReference>
<accession>E4TJ88</accession>
<dbReference type="RefSeq" id="WP_013450341.1">
    <property type="nucleotide sequence ID" value="NC_014758.1"/>
</dbReference>
<dbReference type="HOGENOM" id="CLU_046550_5_1_0"/>
<reference key="1">
    <citation type="submission" date="2010-11" db="EMBL/GenBank/DDBJ databases">
        <title>The complete genome of chromosome of Calditerrivibrio nitroreducens DSM 19672.</title>
        <authorList>
            <consortium name="US DOE Joint Genome Institute (JGI-PGF)"/>
            <person name="Lucas S."/>
            <person name="Copeland A."/>
            <person name="Lapidus A."/>
            <person name="Bruce D."/>
            <person name="Goodwin L."/>
            <person name="Pitluck S."/>
            <person name="Kyrpides N."/>
            <person name="Mavromatis K."/>
            <person name="Ivanova N."/>
            <person name="Mikhailova N."/>
            <person name="Zeytun A."/>
            <person name="Brettin T."/>
            <person name="Detter J.C."/>
            <person name="Tapia R."/>
            <person name="Han C."/>
            <person name="Land M."/>
            <person name="Hauser L."/>
            <person name="Markowitz V."/>
            <person name="Cheng J.-F."/>
            <person name="Hugenholtz P."/>
            <person name="Woyke T."/>
            <person name="Wu D."/>
            <person name="Spring S."/>
            <person name="Schroeder M."/>
            <person name="Brambilla E."/>
            <person name="Klenk H.-P."/>
            <person name="Eisen J.A."/>
        </authorList>
    </citation>
    <scope>NUCLEOTIDE SEQUENCE [LARGE SCALE GENOMIC DNA]</scope>
    <source>
        <strain>DSM 19672</strain>
    </source>
</reference>
<dbReference type="eggNOG" id="COG2110">
    <property type="taxonomic scope" value="Bacteria"/>
</dbReference>
<dbReference type="InterPro" id="IPR002589">
    <property type="entry name" value="Macro_dom"/>
</dbReference>
<dbReference type="AlphaFoldDB" id="E4TJ88"/>
<sequence length="173" mass="18855" precursor="true">MSEITISYLKGDITELFTDAIVNPANSSLKLGGGVAGAIAKKGGKQIQDECDKIGHCPVGEAVITSGGNLKAKYVIHAVGPRYKIDNPSDKLLYNAVFNALKLAENNKLKSIALPAISTGIFGYPKKEAAEIITRAIRDFINTNPQYVEDIILCLFDDEDYKIFVSFSEHDHH</sequence>
<dbReference type="SMART" id="SM00506">
    <property type="entry name" value="A1pp"/>
    <property type="match status" value="1"/>
</dbReference>
<dbReference type="Gene3D" id="3.40.220.10">
    <property type="entry name" value="Leucine Aminopeptidase, subunit E, domain 1"/>
    <property type="match status" value="1"/>
</dbReference>